<sequence length="172" mass="19977">MVYTFEQKIALDWSLKKETFMNKVNSDISTEDIETSIPKYTNCFQVEEQDGYVAICFNESEGMDIKNIKEMTLSILSADFNADLSKPANVPKGHDFEDWEYTAVIKLDDFLDPLNKFFVDDILKMEFRGLIECEKPEPERLGDTLWNAEDKDFTFIVGKKKIRVNGLIFLFL</sequence>
<reference evidence="2" key="1">
    <citation type="submission" date="2022-11" db="UniProtKB">
        <authorList>
            <consortium name="WormBaseParasite"/>
        </authorList>
    </citation>
    <scope>IDENTIFICATION</scope>
</reference>
<dbReference type="WBParaSite" id="PDA_v2.g14467.t1">
    <property type="protein sequence ID" value="PDA_v2.g14467.t1"/>
    <property type="gene ID" value="PDA_v2.g14467"/>
</dbReference>
<dbReference type="Proteomes" id="UP000887578">
    <property type="component" value="Unplaced"/>
</dbReference>
<accession>A0A914P8U9</accession>
<name>A0A914P8U9_9BILA</name>
<evidence type="ECO:0000313" key="2">
    <source>
        <dbReference type="WBParaSite" id="PDA_v2.g14467.t1"/>
    </source>
</evidence>
<organism evidence="1 2">
    <name type="scientific">Panagrolaimus davidi</name>
    <dbReference type="NCBI Taxonomy" id="227884"/>
    <lineage>
        <taxon>Eukaryota</taxon>
        <taxon>Metazoa</taxon>
        <taxon>Ecdysozoa</taxon>
        <taxon>Nematoda</taxon>
        <taxon>Chromadorea</taxon>
        <taxon>Rhabditida</taxon>
        <taxon>Tylenchina</taxon>
        <taxon>Panagrolaimomorpha</taxon>
        <taxon>Panagrolaimoidea</taxon>
        <taxon>Panagrolaimidae</taxon>
        <taxon>Panagrolaimus</taxon>
    </lineage>
</organism>
<protein>
    <submittedName>
        <fullName evidence="2">Uncharacterized protein</fullName>
    </submittedName>
</protein>
<dbReference type="AlphaFoldDB" id="A0A914P8U9"/>
<evidence type="ECO:0000313" key="1">
    <source>
        <dbReference type="Proteomes" id="UP000887578"/>
    </source>
</evidence>
<proteinExistence type="predicted"/>
<keyword evidence="1" id="KW-1185">Reference proteome</keyword>